<dbReference type="InterPro" id="IPR052276">
    <property type="entry name" value="Diphthamide-biosynth_chaperone"/>
</dbReference>
<proteinExistence type="predicted"/>
<reference evidence="3 4" key="1">
    <citation type="submission" date="2018-10" db="EMBL/GenBank/DDBJ databases">
        <title>Natrarchaeobius chitinivorans gen. nov., sp. nov., and Natrarchaeobius haloalkaliphilus sp. nov., alkaliphilic, chitin-utilizing haloarchaea from hypersaline alkaline lakes.</title>
        <authorList>
            <person name="Sorokin D.Y."/>
            <person name="Elcheninov A.G."/>
            <person name="Kostrikina N.A."/>
            <person name="Bale N.J."/>
            <person name="Sinninghe Damste J.S."/>
            <person name="Khijniak T.V."/>
            <person name="Kublanov I.V."/>
            <person name="Toshchakov S.V."/>
        </authorList>
    </citation>
    <scope>NUCLEOTIDE SEQUENCE [LARGE SCALE GENOMIC DNA]</scope>
    <source>
        <strain evidence="3 4">AArcht7</strain>
    </source>
</reference>
<dbReference type="CDD" id="cd06257">
    <property type="entry name" value="DnaJ"/>
    <property type="match status" value="1"/>
</dbReference>
<feature type="compositionally biased region" description="Acidic residues" evidence="1">
    <location>
        <begin position="97"/>
        <end position="114"/>
    </location>
</feature>
<dbReference type="AlphaFoldDB" id="A0A3N6M6M9"/>
<accession>A0A3N6M6M9</accession>
<dbReference type="Gene3D" id="1.10.287.110">
    <property type="entry name" value="DnaJ domain"/>
    <property type="match status" value="1"/>
</dbReference>
<dbReference type="Proteomes" id="UP000281431">
    <property type="component" value="Unassembled WGS sequence"/>
</dbReference>
<evidence type="ECO:0000313" key="4">
    <source>
        <dbReference type="Proteomes" id="UP000281431"/>
    </source>
</evidence>
<evidence type="ECO:0000313" key="3">
    <source>
        <dbReference type="EMBL" id="RQG96254.1"/>
    </source>
</evidence>
<sequence length="227" mass="24747">MTVAENRRAGCDGCGRSTRLEALTTVTMPNGDAVACCPRCEPHARSAAETASTLEQRRQSCDGCSRTLLETELEEVVLDDGTVVSCCQSCIAETPDDTAADADDDTAADADDDSAENRPTTTAHHRCTQCNDGIDVEPFRVTTVDGRTERLCPPCKVRAERDGIVSSVDMRETRARDVLGVDEDATEDEIRTAYRRNVKRAHPDRPTGSKSAFQLVTDAYDRLQTDD</sequence>
<keyword evidence="4" id="KW-1185">Reference proteome</keyword>
<dbReference type="PRINTS" id="PR00625">
    <property type="entry name" value="JDOMAIN"/>
</dbReference>
<dbReference type="PANTHER" id="PTHR44240:SF10">
    <property type="entry name" value="J DOMAIN-CONTAINING PROTEIN"/>
    <property type="match status" value="1"/>
</dbReference>
<name>A0A3N6M6M9_NATCH</name>
<evidence type="ECO:0000259" key="2">
    <source>
        <dbReference type="PROSITE" id="PS50076"/>
    </source>
</evidence>
<dbReference type="EMBL" id="REFZ01000025">
    <property type="protein sequence ID" value="RQG96254.1"/>
    <property type="molecule type" value="Genomic_DNA"/>
</dbReference>
<protein>
    <submittedName>
        <fullName evidence="3">J domain-containing protein</fullName>
    </submittedName>
</protein>
<dbReference type="PANTHER" id="PTHR44240">
    <property type="entry name" value="DNAJ DOMAIN (PROKARYOTIC HEAT SHOCK PROTEIN)-RELATED"/>
    <property type="match status" value="1"/>
</dbReference>
<dbReference type="PROSITE" id="PS50076">
    <property type="entry name" value="DNAJ_2"/>
    <property type="match status" value="1"/>
</dbReference>
<comment type="caution">
    <text evidence="3">The sequence shown here is derived from an EMBL/GenBank/DDBJ whole genome shotgun (WGS) entry which is preliminary data.</text>
</comment>
<dbReference type="Pfam" id="PF00226">
    <property type="entry name" value="DnaJ"/>
    <property type="match status" value="1"/>
</dbReference>
<dbReference type="SUPFAM" id="SSF46565">
    <property type="entry name" value="Chaperone J-domain"/>
    <property type="match status" value="1"/>
</dbReference>
<evidence type="ECO:0000256" key="1">
    <source>
        <dbReference type="SAM" id="MobiDB-lite"/>
    </source>
</evidence>
<dbReference type="SMART" id="SM00271">
    <property type="entry name" value="DnaJ"/>
    <property type="match status" value="1"/>
</dbReference>
<feature type="region of interest" description="Disordered" evidence="1">
    <location>
        <begin position="97"/>
        <end position="125"/>
    </location>
</feature>
<organism evidence="3 4">
    <name type="scientific">Natrarchaeobius chitinivorans</name>
    <dbReference type="NCBI Taxonomy" id="1679083"/>
    <lineage>
        <taxon>Archaea</taxon>
        <taxon>Methanobacteriati</taxon>
        <taxon>Methanobacteriota</taxon>
        <taxon>Stenosarchaea group</taxon>
        <taxon>Halobacteria</taxon>
        <taxon>Halobacteriales</taxon>
        <taxon>Natrialbaceae</taxon>
        <taxon>Natrarchaeobius</taxon>
    </lineage>
</organism>
<dbReference type="InterPro" id="IPR036869">
    <property type="entry name" value="J_dom_sf"/>
</dbReference>
<feature type="domain" description="J" evidence="2">
    <location>
        <begin position="174"/>
        <end position="227"/>
    </location>
</feature>
<gene>
    <name evidence="3" type="ORF">EA472_20585</name>
</gene>
<dbReference type="InterPro" id="IPR001623">
    <property type="entry name" value="DnaJ_domain"/>
</dbReference>
<dbReference type="OrthoDB" id="10608at2157"/>